<feature type="compositionally biased region" description="Polar residues" evidence="1">
    <location>
        <begin position="317"/>
        <end position="327"/>
    </location>
</feature>
<feature type="compositionally biased region" description="Low complexity" evidence="1">
    <location>
        <begin position="1061"/>
        <end position="1076"/>
    </location>
</feature>
<feature type="compositionally biased region" description="Low complexity" evidence="1">
    <location>
        <begin position="1857"/>
        <end position="1866"/>
    </location>
</feature>
<feature type="compositionally biased region" description="Polar residues" evidence="1">
    <location>
        <begin position="1017"/>
        <end position="1026"/>
    </location>
</feature>
<feature type="compositionally biased region" description="Polar residues" evidence="1">
    <location>
        <begin position="2678"/>
        <end position="2692"/>
    </location>
</feature>
<feature type="compositionally biased region" description="Polar residues" evidence="1">
    <location>
        <begin position="160"/>
        <end position="178"/>
    </location>
</feature>
<evidence type="ECO:0000313" key="2">
    <source>
        <dbReference type="EMBL" id="OWK12434.1"/>
    </source>
</evidence>
<feature type="compositionally biased region" description="Polar residues" evidence="1">
    <location>
        <begin position="2506"/>
        <end position="2517"/>
    </location>
</feature>
<feature type="compositionally biased region" description="Polar residues" evidence="1">
    <location>
        <begin position="186"/>
        <end position="207"/>
    </location>
</feature>
<feature type="region of interest" description="Disordered" evidence="1">
    <location>
        <begin position="1562"/>
        <end position="1620"/>
    </location>
</feature>
<feature type="region of interest" description="Disordered" evidence="1">
    <location>
        <begin position="2075"/>
        <end position="2096"/>
    </location>
</feature>
<feature type="region of interest" description="Disordered" evidence="1">
    <location>
        <begin position="1054"/>
        <end position="1098"/>
    </location>
</feature>
<feature type="compositionally biased region" description="Low complexity" evidence="1">
    <location>
        <begin position="1263"/>
        <end position="1279"/>
    </location>
</feature>
<feature type="compositionally biased region" description="Polar residues" evidence="1">
    <location>
        <begin position="1591"/>
        <end position="1604"/>
    </location>
</feature>
<feature type="compositionally biased region" description="Polar residues" evidence="1">
    <location>
        <begin position="924"/>
        <end position="938"/>
    </location>
</feature>
<feature type="compositionally biased region" description="Basic and acidic residues" evidence="1">
    <location>
        <begin position="2247"/>
        <end position="2260"/>
    </location>
</feature>
<proteinExistence type="predicted"/>
<feature type="compositionally biased region" description="Polar residues" evidence="1">
    <location>
        <begin position="233"/>
        <end position="246"/>
    </location>
</feature>
<feature type="compositionally biased region" description="Low complexity" evidence="1">
    <location>
        <begin position="2536"/>
        <end position="2560"/>
    </location>
</feature>
<feature type="region of interest" description="Disordered" evidence="1">
    <location>
        <begin position="2360"/>
        <end position="2385"/>
    </location>
</feature>
<dbReference type="EMBL" id="MKHE01000009">
    <property type="protein sequence ID" value="OWK12434.1"/>
    <property type="molecule type" value="Genomic_DNA"/>
</dbReference>
<feature type="compositionally biased region" description="Polar residues" evidence="1">
    <location>
        <begin position="98"/>
        <end position="153"/>
    </location>
</feature>
<organism evidence="2 3">
    <name type="scientific">Cervus elaphus hippelaphus</name>
    <name type="common">European red deer</name>
    <dbReference type="NCBI Taxonomy" id="46360"/>
    <lineage>
        <taxon>Eukaryota</taxon>
        <taxon>Metazoa</taxon>
        <taxon>Chordata</taxon>
        <taxon>Craniata</taxon>
        <taxon>Vertebrata</taxon>
        <taxon>Euteleostomi</taxon>
        <taxon>Mammalia</taxon>
        <taxon>Eutheria</taxon>
        <taxon>Laurasiatheria</taxon>
        <taxon>Artiodactyla</taxon>
        <taxon>Ruminantia</taxon>
        <taxon>Pecora</taxon>
        <taxon>Cervidae</taxon>
        <taxon>Cervinae</taxon>
        <taxon>Cervus</taxon>
    </lineage>
</organism>
<gene>
    <name evidence="2" type="ORF">Celaphus_00003140</name>
</gene>
<feature type="region of interest" description="Disordered" evidence="1">
    <location>
        <begin position="1443"/>
        <end position="1506"/>
    </location>
</feature>
<feature type="region of interest" description="Disordered" evidence="1">
    <location>
        <begin position="1674"/>
        <end position="1731"/>
    </location>
</feature>
<feature type="region of interest" description="Disordered" evidence="1">
    <location>
        <begin position="1987"/>
        <end position="2054"/>
    </location>
</feature>
<feature type="compositionally biased region" description="Polar residues" evidence="1">
    <location>
        <begin position="1562"/>
        <end position="1572"/>
    </location>
</feature>
<dbReference type="Proteomes" id="UP000242450">
    <property type="component" value="Chromosome 9"/>
</dbReference>
<feature type="region of interest" description="Disordered" evidence="1">
    <location>
        <begin position="294"/>
        <end position="341"/>
    </location>
</feature>
<feature type="compositionally biased region" description="Polar residues" evidence="1">
    <location>
        <begin position="62"/>
        <end position="88"/>
    </location>
</feature>
<feature type="compositionally biased region" description="Polar residues" evidence="1">
    <location>
        <begin position="1674"/>
        <end position="1720"/>
    </location>
</feature>
<feature type="compositionally biased region" description="Polar residues" evidence="1">
    <location>
        <begin position="2701"/>
        <end position="2719"/>
    </location>
</feature>
<feature type="region of interest" description="Disordered" evidence="1">
    <location>
        <begin position="924"/>
        <end position="950"/>
    </location>
</feature>
<feature type="compositionally biased region" description="Polar residues" evidence="1">
    <location>
        <begin position="27"/>
        <end position="54"/>
    </location>
</feature>
<feature type="compositionally biased region" description="Polar residues" evidence="1">
    <location>
        <begin position="294"/>
        <end position="305"/>
    </location>
</feature>
<feature type="region of interest" description="Disordered" evidence="1">
    <location>
        <begin position="2607"/>
        <end position="2651"/>
    </location>
</feature>
<feature type="compositionally biased region" description="Low complexity" evidence="1">
    <location>
        <begin position="2003"/>
        <end position="2048"/>
    </location>
</feature>
<sequence length="2719" mass="283701">MAENETKGNLSASIAPPETSVTERRNSWGTTSNTSDLSTVDSQQESSTQVSPSHTAGELRSPDTTADGNSPSTTAPGSSDVSRTLDSSTRSEEMWTGAGTSELQSTWGTETSPTEETLTIETDPIHTSLNNWVVSESTEPSISFPETASPGETSSDRPTLEATASPTPEEVTPSTEITRTGDRDTGISQDTTSLPTGATAPSETATDLTPGFGSAPVSMLTTVTMLDPGSSAPGGTTPISSKTSSKLPGKPDSKEGTSGVLTVSNAEHHFSSPDTSPPGDLMTPTSVALFLSTSITDPTGSSPSSDHMVASSKDTETPGSTGRTEPNSAFPLSRASSHTETSAERVRVLIYKVTVTIFFSRRVTTSMLKDKTETSKWKQFKLPSMTSLSSRHIPTRSVATTTVDLRDTEPGGTTRPKGSFTSLETISLAFMPDVSTLDLAPRRSVSSASIIGSVLVGTTRSQGVTSGSSDNSSVSLLPFPPRTMTDGVTLPQTNSSTEVSITGDLVLTRGEPEQSSMLSPIMTSISSRQKPTVSVTLPGEITSPVRTLTFNSSAQGQSLGAPILEMTDPSISRSEVQTTLTTQLTTEIASISSISLETIKEFSHFPGPLKATELVGTSTESGIKKSPILISSSHDRLAISKTTPDTEMNHLTEAAVTAHQAISSGSEPCSSALAHSASHKTISSVVTTSTVETSNLSQTFSTYPVSTMTQEERVSTETSGPRETCSVIERSMIASQMYGAATTDVTRNVFTPLDRICSPGPTQSLGISSIFKGTNAYSSTSSSNSSTTESLHITFTTSTGPTRMKPGDAVVLDKTITDFWEGIPLDMTKMTAPVSRGMSTRSPEMATALKIISSQEPSISPETRYTLENSQKTSTAAVPMVTTVEPATLQSMATGSGRSSLPHSPTGFVTAAKPPAKGRAATEWVSSAPSEDWTNTHLGTPEGTKKSLGTVSSIPLGSVPKFTIGTSPQSSPTQIPRTTGMSFPTWLGSARGTTVDTRVSLSTSSTSPKDSAAIPDSVTTQTVTMSSETDKPEFITKTNVGSTVIPSTVLSKKTITDEQQSSISMSEAYSSASLRSEQTTGRDLTLGGSPGTTDTLPKTSIEPTILATLTSESQAMTSLTNASEGKTTSSPSVTFPSMGSKTLVAITSVVASDIASNLGQLSQTSSPAAVSTMDVTTAPTPSTITTITTMETNSVLTTMPNRKESVSTMDSTLATETSTSALEHPLTWSSTASPAPAFGPWTFTNMTSSLEATGSPTAISAMGTTSSLASSTESGSESTPPDLVTVVRTSLTIPSSHASAEKTEASTSVRTLSPLDKTASVPISTSVVEKMSTSFADILSTSWTPSRRQTEAMHVSMASMDHPDTKITPKVLPSTPLPDSLSTLDWVSRSSVSSAVTTTSAHQGVTTPPKFPLENMINTATSQPATSIGDITSSVTPATIVSSPKVTLSGRPDLASKEAENSSPQLSTTAAADPGHVSVPEATTRDLIPHTIRTPPPTPQENEIRTSTMDASISTWTVKEQSSSTSLTPEVSFVSGGTIKEVSDSPGSLSITNLLGISVESGTTSSPFWKNSPSDRRATSEPTTDKEVIHPSTNTVDTTVWPSSSEHDLHSTVPTHSESSMGTYLMNTTSIMGNTIVSAPATTWPESTGAGRELDYPLTTELRESNTYMDTNSTTEIGTVHSPSHFATTGGSRTEVTTSDRIFSPDLTQSTRSSGITRPSTFPDMTESERRPITMQTSLSRATSLGTPTLDTLATASSSGTHLAVTQGFPHSKMTALTSQGPEDVSLTIPPSVEETTSLSSVTPISATTSSSHVALTLQGQSTSSPLPVTSHLLPENSGLGKITDTLRPSLEPDTSLPPNLSSSSLETPVTTETKAMGPSRNTAVTPVGDTSSGRESHSPVLAPTQPPKATSLVVTSSSTGDITAFTSMSGSSETIKIERESVPSLNTGLRETSTYQKTISATEISTAISNVSTNDATTEVTRTQATSSSRISIPSPHFKTFPNTPTESRTSPSTSMLMTESSEMTITTQTGPPSMTTQSTLTLDTSTPASSEGTHLAVTQKFPLSEMTTVMSKSPEDMSWTSPTSMGETNSPSSLEPIFTTTSPSAPFMLQGNSTFSPVSKTSVLTSDLGKTREVLGTSLEPVTNTPESVNNISQEILTSSEATSDTETTHSSRITAVTDMGITSSAHKSQFTVPANTESPKATSAMVISSTIRDTSVSTSTPDSSKMAQIETGPTSSLTAGLRDTSTHQEERLSRDPSKNTAVTNMSTTDDEHKSRSFVSTDSEPSKTVFPMNTAITIGKTTVSTPMSSFSETPRIEAETSSSWMFEMRETSTSKETSSSMEKTILPDMNTGSVTEVTGTEDISSSGRLSPSPAISTVSPVISTETSTRLSTFPTMTESTEITVTIEQESAEMTITSQTGLPEATSQGTLTLNSVTEASGAGTHPAVTQSFTHSEISTLMSRGPQDVSRTSPASVEETSSPSSPVTLSAMTSPSPESPTLPGRSPSSPTPVTSLFTHGLVKTTDTLGTGLGPVTSSPSIEISSTSEILSTSGVSTSTETTEKMGTIFEPVTTLPPPLSSPTMETLSTSEFSIDTVKILPSIHTTMTTEGSSSSGHALSSSGSVVSESSRITHPASSLDGTTLSTSKPSSFETTAFETKKLSHLTPGLKETSMTLGFSSSTLTNTPSSALSTHGLKSPKTDVTSSVTSSAPVQSLSTQ</sequence>
<name>A0A212D2V8_CEREH</name>
<feature type="compositionally biased region" description="Polar residues" evidence="1">
    <location>
        <begin position="2635"/>
        <end position="2651"/>
    </location>
</feature>
<evidence type="ECO:0000313" key="3">
    <source>
        <dbReference type="Proteomes" id="UP000242450"/>
    </source>
</evidence>
<feature type="region of interest" description="Disordered" evidence="1">
    <location>
        <begin position="1000"/>
        <end position="1026"/>
    </location>
</feature>
<feature type="region of interest" description="Disordered" evidence="1">
    <location>
        <begin position="1821"/>
        <end position="1913"/>
    </location>
</feature>
<feature type="region of interest" description="Disordered" evidence="1">
    <location>
        <begin position="2462"/>
        <end position="2563"/>
    </location>
</feature>
<feature type="compositionally biased region" description="Basic and acidic residues" evidence="1">
    <location>
        <begin position="1573"/>
        <end position="1589"/>
    </location>
</feature>
<feature type="compositionally biased region" description="Polar residues" evidence="1">
    <location>
        <begin position="1867"/>
        <end position="1892"/>
    </location>
</feature>
<feature type="region of interest" description="Disordered" evidence="1">
    <location>
        <begin position="1"/>
        <end position="259"/>
    </location>
</feature>
<feature type="compositionally biased region" description="Low complexity" evidence="1">
    <location>
        <begin position="2607"/>
        <end position="2630"/>
    </location>
</feature>
<evidence type="ECO:0008006" key="4">
    <source>
        <dbReference type="Google" id="ProtNLM"/>
    </source>
</evidence>
<comment type="caution">
    <text evidence="2">The sequence shown here is derived from an EMBL/GenBank/DDBJ whole genome shotgun (WGS) entry which is preliminary data.</text>
</comment>
<feature type="compositionally biased region" description="Polar residues" evidence="1">
    <location>
        <begin position="2080"/>
        <end position="2096"/>
    </location>
</feature>
<accession>A0A212D2V8</accession>
<reference evidence="2 3" key="1">
    <citation type="journal article" date="2018" name="Mol. Genet. Genomics">
        <title>The red deer Cervus elaphus genome CerEla1.0: sequencing, annotating, genes, and chromosomes.</title>
        <authorList>
            <person name="Bana N.A."/>
            <person name="Nyiri A."/>
            <person name="Nagy J."/>
            <person name="Frank K."/>
            <person name="Nagy T."/>
            <person name="Steger V."/>
            <person name="Schiller M."/>
            <person name="Lakatos P."/>
            <person name="Sugar L."/>
            <person name="Horn P."/>
            <person name="Barta E."/>
            <person name="Orosz L."/>
        </authorList>
    </citation>
    <scope>NUCLEOTIDE SEQUENCE [LARGE SCALE GENOMIC DNA]</scope>
    <source>
        <strain evidence="2">Hungarian</strain>
    </source>
</reference>
<feature type="region of interest" description="Disordered" evidence="1">
    <location>
        <begin position="2678"/>
        <end position="2719"/>
    </location>
</feature>
<feature type="region of interest" description="Disordered" evidence="1">
    <location>
        <begin position="2215"/>
        <end position="2288"/>
    </location>
</feature>
<feature type="compositionally biased region" description="Polar residues" evidence="1">
    <location>
        <begin position="2261"/>
        <end position="2270"/>
    </location>
</feature>
<feature type="compositionally biased region" description="Low complexity" evidence="1">
    <location>
        <begin position="2472"/>
        <end position="2491"/>
    </location>
</feature>
<feature type="compositionally biased region" description="Polar residues" evidence="1">
    <location>
        <begin position="1461"/>
        <end position="1470"/>
    </location>
</feature>
<feature type="region of interest" description="Disordered" evidence="1">
    <location>
        <begin position="1256"/>
        <end position="1282"/>
    </location>
</feature>
<evidence type="ECO:0000256" key="1">
    <source>
        <dbReference type="SAM" id="MobiDB-lite"/>
    </source>
</evidence>
<dbReference type="OrthoDB" id="9685075at2759"/>
<feature type="compositionally biased region" description="Low complexity" evidence="1">
    <location>
        <begin position="2216"/>
        <end position="2227"/>
    </location>
</feature>
<keyword evidence="3" id="KW-1185">Reference proteome</keyword>
<feature type="non-terminal residue" evidence="2">
    <location>
        <position position="2719"/>
    </location>
</feature>
<protein>
    <recommendedName>
        <fullName evidence="4">Mucin-16-like</fullName>
    </recommendedName>
</protein>